<dbReference type="OrthoDB" id="58416at2759"/>
<keyword evidence="3" id="KW-1185">Reference proteome</keyword>
<dbReference type="EMBL" id="JACAZI010000002">
    <property type="protein sequence ID" value="KAF7369680.1"/>
    <property type="molecule type" value="Genomic_DNA"/>
</dbReference>
<dbReference type="Pfam" id="PF01814">
    <property type="entry name" value="Hemerythrin"/>
    <property type="match status" value="1"/>
</dbReference>
<dbReference type="InterPro" id="IPR053206">
    <property type="entry name" value="Dimeric_xanthone_biosynth"/>
</dbReference>
<proteinExistence type="predicted"/>
<evidence type="ECO:0000313" key="2">
    <source>
        <dbReference type="EMBL" id="KAF7369680.1"/>
    </source>
</evidence>
<dbReference type="PANTHER" id="PTHR38048:SF2">
    <property type="entry name" value="HEMERYTHRIN-LIKE DOMAIN-CONTAINING PROTEIN"/>
    <property type="match status" value="1"/>
</dbReference>
<dbReference type="InterPro" id="IPR012312">
    <property type="entry name" value="Hemerythrin-like"/>
</dbReference>
<dbReference type="Gene3D" id="1.20.120.520">
    <property type="entry name" value="nmb1532 protein domain like"/>
    <property type="match status" value="1"/>
</dbReference>
<evidence type="ECO:0000259" key="1">
    <source>
        <dbReference type="Pfam" id="PF01814"/>
    </source>
</evidence>
<dbReference type="PANTHER" id="PTHR38048">
    <property type="entry name" value="EXPRESSED PROTEIN"/>
    <property type="match status" value="1"/>
</dbReference>
<sequence length="269" mass="30408">MAEEHRDPGKSDPYITTYVQAQRQRLTTTTMPAPYPLLDMPPGDFKNMFDYQSINMAAAHNAFIQGINAMVFHAPTVAGDKVEPFIVFSLAVVDSIHHHHDLEETFYFPELEKKLGKGALAPSVEQHHGFVPQLVQLKEHLENIKAGKETYDGRLLVEKIHSFSDLMIEHLNEEIPALESSRMRAVFTEKELKDMDSAFMKLALAKIDFNTTLPLSVVCGNPATPWFPPFPTPLKWATRWWFSRKYSAAWEFGPLDLAGNPRVANTASL</sequence>
<reference evidence="2" key="1">
    <citation type="submission" date="2020-05" db="EMBL/GenBank/DDBJ databases">
        <title>Mycena genomes resolve the evolution of fungal bioluminescence.</title>
        <authorList>
            <person name="Tsai I.J."/>
        </authorList>
    </citation>
    <scope>NUCLEOTIDE SEQUENCE</scope>
    <source>
        <strain evidence="2">CCC161011</strain>
    </source>
</reference>
<dbReference type="Proteomes" id="UP000620124">
    <property type="component" value="Unassembled WGS sequence"/>
</dbReference>
<dbReference type="AlphaFoldDB" id="A0A8H6Z5K5"/>
<organism evidence="2 3">
    <name type="scientific">Mycena venus</name>
    <dbReference type="NCBI Taxonomy" id="2733690"/>
    <lineage>
        <taxon>Eukaryota</taxon>
        <taxon>Fungi</taxon>
        <taxon>Dikarya</taxon>
        <taxon>Basidiomycota</taxon>
        <taxon>Agaricomycotina</taxon>
        <taxon>Agaricomycetes</taxon>
        <taxon>Agaricomycetidae</taxon>
        <taxon>Agaricales</taxon>
        <taxon>Marasmiineae</taxon>
        <taxon>Mycenaceae</taxon>
        <taxon>Mycena</taxon>
    </lineage>
</organism>
<comment type="caution">
    <text evidence="2">The sequence shown here is derived from an EMBL/GenBank/DDBJ whole genome shotgun (WGS) entry which is preliminary data.</text>
</comment>
<gene>
    <name evidence="2" type="ORF">MVEN_00299100</name>
</gene>
<evidence type="ECO:0000313" key="3">
    <source>
        <dbReference type="Proteomes" id="UP000620124"/>
    </source>
</evidence>
<dbReference type="CDD" id="cd12108">
    <property type="entry name" value="Hr-like"/>
    <property type="match status" value="1"/>
</dbReference>
<name>A0A8H6Z5K5_9AGAR</name>
<accession>A0A8H6Z5K5</accession>
<protein>
    <submittedName>
        <fullName evidence="2">Hemerythrin HHE cation-binding domain protein</fullName>
    </submittedName>
</protein>
<feature type="domain" description="Hemerythrin-like" evidence="1">
    <location>
        <begin position="82"/>
        <end position="174"/>
    </location>
</feature>